<comment type="caution">
    <text evidence="3">The sequence shown here is derived from an EMBL/GenBank/DDBJ whole genome shotgun (WGS) entry which is preliminary data.</text>
</comment>
<gene>
    <name evidence="3" type="ORF">C8A01DRAFT_31512</name>
</gene>
<sequence>MEPPDPPAKKRLASYADALRGHKVFAPSPKPTAEAKAEAAPIPAEAPKPAQSTAQKTSQKKGAKATQKKGPKPNPKGVQEGASQAKQSAKASQPKSTKPKAQNATEQPAKTQFSYAEAVKGKASVMPLRLRKAEAKQKTETAPPPPIEVAIPRLPPRTPPHPKFKQADLGTANSDKPAGDGTCRPGEAEGVSSRVPFAARDAHLTTEKIYNQRARRFSVGDLSSSSHFSSAPSHRAFSIPSAALSKPPPDDSYIEATIQQAIMTENKRLKMTSERDNRMREVIAAHDRGDISLWESQYEWDVLVKCGNNTWRVHRDILCRESKLFRKSLPPKDPNGGYVTFDCTNHDEMQLAHALYFMYHTRQVTTTTHIKSALDCAPLVRATFLYICGVSVGSEHMQQTALRALVDAAWMLHLFLEQTGPLPLHDLDLSGLYDPLARALAMAFEQGSGNSKMMRLRRALAHVVDVSVMWLVMNEGFLEALRGEGWMPGLLMSVVSDSIWFAERGALDEMWAAMKAGDAKRWEKGGVLEEFGGAAFAGGGEGSRASSLSSTSRKRRREEEEGEGFEIWVDGEPGQEVATPRWRRHQPMGETDDWMLDGELFTMEQRREVLKENVLSPLERGSSGRPRGGTGGGILRPRENFVDSYPPVPAYNPNAGRRGANDWVVRPNDEDATVNNGADRVMPNMARLR</sequence>
<dbReference type="InterPro" id="IPR000210">
    <property type="entry name" value="BTB/POZ_dom"/>
</dbReference>
<accession>A0AAN6PPC6</accession>
<evidence type="ECO:0000256" key="1">
    <source>
        <dbReference type="SAM" id="MobiDB-lite"/>
    </source>
</evidence>
<feature type="compositionally biased region" description="Low complexity" evidence="1">
    <location>
        <begin position="31"/>
        <end position="57"/>
    </location>
</feature>
<feature type="compositionally biased region" description="Basic residues" evidence="1">
    <location>
        <begin position="58"/>
        <end position="71"/>
    </location>
</feature>
<feature type="compositionally biased region" description="Low complexity" evidence="1">
    <location>
        <begin position="82"/>
        <end position="101"/>
    </location>
</feature>
<dbReference type="CDD" id="cd18186">
    <property type="entry name" value="BTB_POZ_ZBTB_KLHL-like"/>
    <property type="match status" value="1"/>
</dbReference>
<dbReference type="AlphaFoldDB" id="A0AAN6PPC6"/>
<proteinExistence type="predicted"/>
<feature type="compositionally biased region" description="Polar residues" evidence="1">
    <location>
        <begin position="102"/>
        <end position="114"/>
    </location>
</feature>
<dbReference type="EMBL" id="MU854319">
    <property type="protein sequence ID" value="KAK4044457.1"/>
    <property type="molecule type" value="Genomic_DNA"/>
</dbReference>
<evidence type="ECO:0000313" key="4">
    <source>
        <dbReference type="Proteomes" id="UP001303115"/>
    </source>
</evidence>
<dbReference type="InterPro" id="IPR011333">
    <property type="entry name" value="SKP1/BTB/POZ_sf"/>
</dbReference>
<protein>
    <recommendedName>
        <fullName evidence="2">BTB domain-containing protein</fullName>
    </recommendedName>
</protein>
<feature type="region of interest" description="Disordered" evidence="1">
    <location>
        <begin position="131"/>
        <end position="190"/>
    </location>
</feature>
<feature type="region of interest" description="Disordered" evidence="1">
    <location>
        <begin position="618"/>
        <end position="670"/>
    </location>
</feature>
<dbReference type="SUPFAM" id="SSF54695">
    <property type="entry name" value="POZ domain"/>
    <property type="match status" value="1"/>
</dbReference>
<reference evidence="4" key="1">
    <citation type="journal article" date="2023" name="Mol. Phylogenet. Evol.">
        <title>Genome-scale phylogeny and comparative genomics of the fungal order Sordariales.</title>
        <authorList>
            <person name="Hensen N."/>
            <person name="Bonometti L."/>
            <person name="Westerberg I."/>
            <person name="Brannstrom I.O."/>
            <person name="Guillou S."/>
            <person name="Cros-Aarteil S."/>
            <person name="Calhoun S."/>
            <person name="Haridas S."/>
            <person name="Kuo A."/>
            <person name="Mondo S."/>
            <person name="Pangilinan J."/>
            <person name="Riley R."/>
            <person name="LaButti K."/>
            <person name="Andreopoulos B."/>
            <person name="Lipzen A."/>
            <person name="Chen C."/>
            <person name="Yan M."/>
            <person name="Daum C."/>
            <person name="Ng V."/>
            <person name="Clum A."/>
            <person name="Steindorff A."/>
            <person name="Ohm R.A."/>
            <person name="Martin F."/>
            <person name="Silar P."/>
            <person name="Natvig D.O."/>
            <person name="Lalanne C."/>
            <person name="Gautier V."/>
            <person name="Ament-Velasquez S.L."/>
            <person name="Kruys A."/>
            <person name="Hutchinson M.I."/>
            <person name="Powell A.J."/>
            <person name="Barry K."/>
            <person name="Miller A.N."/>
            <person name="Grigoriev I.V."/>
            <person name="Debuchy R."/>
            <person name="Gladieux P."/>
            <person name="Hiltunen Thoren M."/>
            <person name="Johannesson H."/>
        </authorList>
    </citation>
    <scope>NUCLEOTIDE SEQUENCE [LARGE SCALE GENOMIC DNA]</scope>
    <source>
        <strain evidence="4">CBS 284.82</strain>
    </source>
</reference>
<evidence type="ECO:0000259" key="2">
    <source>
        <dbReference type="Pfam" id="PF00651"/>
    </source>
</evidence>
<dbReference type="Proteomes" id="UP001303115">
    <property type="component" value="Unassembled WGS sequence"/>
</dbReference>
<feature type="region of interest" description="Disordered" evidence="1">
    <location>
        <begin position="1"/>
        <end position="115"/>
    </location>
</feature>
<feature type="domain" description="BTB" evidence="2">
    <location>
        <begin position="297"/>
        <end position="377"/>
    </location>
</feature>
<name>A0AAN6PPC6_9PEZI</name>
<evidence type="ECO:0000313" key="3">
    <source>
        <dbReference type="EMBL" id="KAK4044457.1"/>
    </source>
</evidence>
<feature type="compositionally biased region" description="Pro residues" evidence="1">
    <location>
        <begin position="142"/>
        <end position="161"/>
    </location>
</feature>
<dbReference type="Pfam" id="PF00651">
    <property type="entry name" value="BTB"/>
    <property type="match status" value="1"/>
</dbReference>
<keyword evidence="4" id="KW-1185">Reference proteome</keyword>
<feature type="region of interest" description="Disordered" evidence="1">
    <location>
        <begin position="538"/>
        <end position="564"/>
    </location>
</feature>
<dbReference type="Gene3D" id="3.30.710.10">
    <property type="entry name" value="Potassium Channel Kv1.1, Chain A"/>
    <property type="match status" value="1"/>
</dbReference>
<organism evidence="3 4">
    <name type="scientific">Parachaetomium inaequale</name>
    <dbReference type="NCBI Taxonomy" id="2588326"/>
    <lineage>
        <taxon>Eukaryota</taxon>
        <taxon>Fungi</taxon>
        <taxon>Dikarya</taxon>
        <taxon>Ascomycota</taxon>
        <taxon>Pezizomycotina</taxon>
        <taxon>Sordariomycetes</taxon>
        <taxon>Sordariomycetidae</taxon>
        <taxon>Sordariales</taxon>
        <taxon>Chaetomiaceae</taxon>
        <taxon>Parachaetomium</taxon>
    </lineage>
</organism>